<feature type="signal peptide" evidence="1">
    <location>
        <begin position="1"/>
        <end position="20"/>
    </location>
</feature>
<dbReference type="VEuPathDB" id="FungiDB:BDV34DRAFT_222529"/>
<name>A0A5N6DV23_ASPPA</name>
<dbReference type="EMBL" id="ML734951">
    <property type="protein sequence ID" value="KAB8208443.1"/>
    <property type="molecule type" value="Genomic_DNA"/>
</dbReference>
<keyword evidence="3" id="KW-1185">Reference proteome</keyword>
<dbReference type="AlphaFoldDB" id="A0A5N6DV23"/>
<reference evidence="2 3" key="1">
    <citation type="submission" date="2019-04" db="EMBL/GenBank/DDBJ databases">
        <title>Fungal friends and foes A comparative genomics study of 23 Aspergillus species from section Flavi.</title>
        <authorList>
            <consortium name="DOE Joint Genome Institute"/>
            <person name="Kjaerbolling I."/>
            <person name="Vesth T.C."/>
            <person name="Frisvad J.C."/>
            <person name="Nybo J.L."/>
            <person name="Theobald S."/>
            <person name="Kildgaard S."/>
            <person name="Petersen T.I."/>
            <person name="Kuo A."/>
            <person name="Sato A."/>
            <person name="Lyhne E.K."/>
            <person name="Kogle M.E."/>
            <person name="Wiebenga A."/>
            <person name="Kun R.S."/>
            <person name="Lubbers R.J."/>
            <person name="Makela M.R."/>
            <person name="Barry K."/>
            <person name="Chovatia M."/>
            <person name="Clum A."/>
            <person name="Daum C."/>
            <person name="Haridas S."/>
            <person name="He G."/>
            <person name="LaButti K."/>
            <person name="Lipzen A."/>
            <person name="Mondo S."/>
            <person name="Pangilinan J."/>
            <person name="Riley R."/>
            <person name="Salamov A."/>
            <person name="Simmons B.A."/>
            <person name="Magnuson J.K."/>
            <person name="Henrissat B."/>
            <person name="Mortensen U.H."/>
            <person name="Larsen T.O."/>
            <person name="De vries R.P."/>
            <person name="Grigoriev I.V."/>
            <person name="Machida M."/>
            <person name="Baker S.E."/>
            <person name="Andersen M.R."/>
        </authorList>
    </citation>
    <scope>NUCLEOTIDE SEQUENCE [LARGE SCALE GENOMIC DNA]</scope>
    <source>
        <strain evidence="2 3">CBS 117618</strain>
    </source>
</reference>
<keyword evidence="1" id="KW-0732">Signal</keyword>
<accession>A0A5N6DV23</accession>
<feature type="chain" id="PRO_5024797948" evidence="1">
    <location>
        <begin position="21"/>
        <end position="83"/>
    </location>
</feature>
<evidence type="ECO:0000256" key="1">
    <source>
        <dbReference type="SAM" id="SignalP"/>
    </source>
</evidence>
<organism evidence="2 3">
    <name type="scientific">Aspergillus parasiticus</name>
    <dbReference type="NCBI Taxonomy" id="5067"/>
    <lineage>
        <taxon>Eukaryota</taxon>
        <taxon>Fungi</taxon>
        <taxon>Dikarya</taxon>
        <taxon>Ascomycota</taxon>
        <taxon>Pezizomycotina</taxon>
        <taxon>Eurotiomycetes</taxon>
        <taxon>Eurotiomycetidae</taxon>
        <taxon>Eurotiales</taxon>
        <taxon>Aspergillaceae</taxon>
        <taxon>Aspergillus</taxon>
        <taxon>Aspergillus subgen. Circumdati</taxon>
    </lineage>
</organism>
<dbReference type="Proteomes" id="UP000326532">
    <property type="component" value="Unassembled WGS sequence"/>
</dbReference>
<protein>
    <submittedName>
        <fullName evidence="2">Uncharacterized protein</fullName>
    </submittedName>
</protein>
<evidence type="ECO:0000313" key="2">
    <source>
        <dbReference type="EMBL" id="KAB8208443.1"/>
    </source>
</evidence>
<gene>
    <name evidence="2" type="ORF">BDV34DRAFT_222529</name>
</gene>
<sequence length="83" mass="8679">MHCSQIIPLTVLAALTTAAAVPSNSDVHAVEALKNHLEHRDSQQVAQQAVQNAVTAAQMQAEQDAAADAAARPGSNIYAHLIL</sequence>
<evidence type="ECO:0000313" key="3">
    <source>
        <dbReference type="Proteomes" id="UP000326532"/>
    </source>
</evidence>
<proteinExistence type="predicted"/>